<evidence type="ECO:0000313" key="1">
    <source>
        <dbReference type="EMBL" id="KAI5078638.1"/>
    </source>
</evidence>
<protein>
    <submittedName>
        <fullName evidence="1">Uncharacterized protein</fullName>
    </submittedName>
</protein>
<dbReference type="Proteomes" id="UP000886520">
    <property type="component" value="Chromosome 6"/>
</dbReference>
<dbReference type="EMBL" id="JABFUD020000006">
    <property type="protein sequence ID" value="KAI5078638.1"/>
    <property type="molecule type" value="Genomic_DNA"/>
</dbReference>
<reference evidence="1" key="1">
    <citation type="submission" date="2021-01" db="EMBL/GenBank/DDBJ databases">
        <title>Adiantum capillus-veneris genome.</title>
        <authorList>
            <person name="Fang Y."/>
            <person name="Liao Q."/>
        </authorList>
    </citation>
    <scope>NUCLEOTIDE SEQUENCE</scope>
    <source>
        <strain evidence="1">H3</strain>
        <tissue evidence="1">Leaf</tissue>
    </source>
</reference>
<gene>
    <name evidence="1" type="ORF">GOP47_0006309</name>
</gene>
<proteinExistence type="predicted"/>
<sequence length="121" mass="14188">MVNFQGNNTYISIDGASYVLTDEPERVDKFRVLVNVFREETVQDRAPFLDNEIGKLVASWDVTLVPTDDLTKIVYRRQSGDNMVYCANESLMILNYLTNQLKQRRQTKLIWQEEIQKRRVA</sequence>
<accession>A0A9D4ZK66</accession>
<evidence type="ECO:0000313" key="2">
    <source>
        <dbReference type="Proteomes" id="UP000886520"/>
    </source>
</evidence>
<name>A0A9D4ZK66_ADICA</name>
<organism evidence="1 2">
    <name type="scientific">Adiantum capillus-veneris</name>
    <name type="common">Maidenhair fern</name>
    <dbReference type="NCBI Taxonomy" id="13818"/>
    <lineage>
        <taxon>Eukaryota</taxon>
        <taxon>Viridiplantae</taxon>
        <taxon>Streptophyta</taxon>
        <taxon>Embryophyta</taxon>
        <taxon>Tracheophyta</taxon>
        <taxon>Polypodiopsida</taxon>
        <taxon>Polypodiidae</taxon>
        <taxon>Polypodiales</taxon>
        <taxon>Pteridineae</taxon>
        <taxon>Pteridaceae</taxon>
        <taxon>Vittarioideae</taxon>
        <taxon>Adiantum</taxon>
    </lineage>
</organism>
<keyword evidence="2" id="KW-1185">Reference proteome</keyword>
<dbReference type="AlphaFoldDB" id="A0A9D4ZK66"/>
<comment type="caution">
    <text evidence="1">The sequence shown here is derived from an EMBL/GenBank/DDBJ whole genome shotgun (WGS) entry which is preliminary data.</text>
</comment>